<feature type="region of interest" description="Disordered" evidence="12">
    <location>
        <begin position="342"/>
        <end position="414"/>
    </location>
</feature>
<dbReference type="EnsemblMetazoa" id="AAEL021100-RB">
    <property type="protein sequence ID" value="AAEL021100-PB"/>
    <property type="gene ID" value="AAEL021100"/>
</dbReference>
<evidence type="ECO:0000256" key="5">
    <source>
        <dbReference type="ARBA" id="ARBA00022989"/>
    </source>
</evidence>
<dbReference type="GO" id="GO:0016907">
    <property type="term" value="F:G protein-coupled acetylcholine receptor activity"/>
    <property type="evidence" value="ECO:0007669"/>
    <property type="project" value="InterPro"/>
</dbReference>
<dbReference type="PROSITE" id="PS50262">
    <property type="entry name" value="G_PROTEIN_RECEP_F1_2"/>
    <property type="match status" value="1"/>
</dbReference>
<dbReference type="AlphaFoldDB" id="A0A6I8TZ69"/>
<evidence type="ECO:0000256" key="7">
    <source>
        <dbReference type="ARBA" id="ARBA00023136"/>
    </source>
</evidence>
<dbReference type="Pfam" id="PF00001">
    <property type="entry name" value="7tm_1"/>
    <property type="match status" value="2"/>
</dbReference>
<feature type="transmembrane region" description="Helical" evidence="13">
    <location>
        <begin position="455"/>
        <end position="476"/>
    </location>
</feature>
<dbReference type="InterPro" id="IPR000276">
    <property type="entry name" value="GPCR_Rhodpsn"/>
</dbReference>
<comment type="subcellular location">
    <subcellularLocation>
        <location evidence="1">Cell membrane</location>
        <topology evidence="1">Multi-pass membrane protein</topology>
    </subcellularLocation>
</comment>
<dbReference type="SUPFAM" id="SSF81321">
    <property type="entry name" value="Family A G protein-coupled receptor-like"/>
    <property type="match status" value="1"/>
</dbReference>
<dbReference type="PANTHER" id="PTHR24248">
    <property type="entry name" value="ADRENERGIC RECEPTOR-RELATED G-PROTEIN COUPLED RECEPTOR"/>
    <property type="match status" value="1"/>
</dbReference>
<evidence type="ECO:0000313" key="16">
    <source>
        <dbReference type="Proteomes" id="UP000008820"/>
    </source>
</evidence>
<feature type="transmembrane region" description="Helical" evidence="13">
    <location>
        <begin position="137"/>
        <end position="157"/>
    </location>
</feature>
<evidence type="ECO:0000256" key="13">
    <source>
        <dbReference type="SAM" id="Phobius"/>
    </source>
</evidence>
<dbReference type="GO" id="GO:0005886">
    <property type="term" value="C:plasma membrane"/>
    <property type="evidence" value="ECO:0007669"/>
    <property type="project" value="UniProtKB-SubCell"/>
</dbReference>
<feature type="transmembrane region" description="Helical" evidence="13">
    <location>
        <begin position="57"/>
        <end position="76"/>
    </location>
</feature>
<keyword evidence="3" id="KW-1003">Cell membrane</keyword>
<comment type="similarity">
    <text evidence="2 11">Belongs to the G-protein coupled receptor 1 family.</text>
</comment>
<reference evidence="15 16" key="1">
    <citation type="submission" date="2017-06" db="EMBL/GenBank/DDBJ databases">
        <title>Aedes aegypti genome working group (AGWG) sequencing and assembly.</title>
        <authorList>
            <consortium name="Aedes aegypti Genome Working Group (AGWG)"/>
            <person name="Matthews B.J."/>
        </authorList>
    </citation>
    <scope>NUCLEOTIDE SEQUENCE [LARGE SCALE GENOMIC DNA]</scope>
    <source>
        <strain evidence="15 16">LVP_AGWG</strain>
    </source>
</reference>
<dbReference type="PRINTS" id="PR00237">
    <property type="entry name" value="GPCRRHODOPSN"/>
</dbReference>
<keyword evidence="6 11" id="KW-0297">G-protein coupled receptor</keyword>
<dbReference type="GO" id="GO:0045202">
    <property type="term" value="C:synapse"/>
    <property type="evidence" value="ECO:0007669"/>
    <property type="project" value="GOC"/>
</dbReference>
<dbReference type="InterPro" id="IPR000995">
    <property type="entry name" value="Musac_Ach_rcpt"/>
</dbReference>
<dbReference type="PRINTS" id="PR00243">
    <property type="entry name" value="MUSCARINICR"/>
</dbReference>
<evidence type="ECO:0000256" key="8">
    <source>
        <dbReference type="ARBA" id="ARBA00023170"/>
    </source>
</evidence>
<evidence type="ECO:0000256" key="9">
    <source>
        <dbReference type="ARBA" id="ARBA00023180"/>
    </source>
</evidence>
<reference evidence="15" key="2">
    <citation type="submission" date="2020-05" db="UniProtKB">
        <authorList>
            <consortium name="EnsemblMetazoa"/>
        </authorList>
    </citation>
    <scope>IDENTIFICATION</scope>
    <source>
        <strain evidence="15">LVP_AGWG</strain>
    </source>
</reference>
<sequence>MNATECNSLIASVEWTEPRKILLLAILIFIDILVIVGNTLVVAAVTSSHKLRSVTNFFIVSLAVADLLVGLAVLPFSATWEVFKVWIFGDVWCRVWLAVDVWMCTASILNLCAISLDRYVAVTRPVTYPSIMSTRRAKSLIAGLWVLSFVICFPPLVGWKEQKVKENLLLPYGNHTLVSMSPSPVTSTSSYSSSPSVSSISSSSSSPSTGTSSAFSTITSSSIAESWEVGGMGETSPNPPPCPWTCELTNDAGYVVYSALGSFYIPMFVMLFFYWRIYRAAERTTRAINQGFRTTKGGKKSNNFDDSLTLRMHRGKGVGALMASTMRTHNMLIEGSAVRPSSVSNASSTANANPQISISCPSGNTSHLTSPTVSLGSSLQINLPSQHNGGSSSAGGSGSGRYPPSRPNSRRKSVFKEAPAGISRDLSPNSSKKLGKKHLKVQVKRFRMETKAAKTLAIIVGGFIICWLPFFTMYLIRAFCDDCINDTLFSILFWLGYCNSAVNPFIYALFSRDFRQAFKRIIMRCFCWKRFKINLLKKSSTTQHTNNHSYSPSAFTPLASTPRTELDSTVFR</sequence>
<feature type="domain" description="G-protein coupled receptors family 1 profile" evidence="14">
    <location>
        <begin position="37"/>
        <end position="507"/>
    </location>
</feature>
<organism evidence="15 16">
    <name type="scientific">Aedes aegypti</name>
    <name type="common">Yellowfever mosquito</name>
    <name type="synonym">Culex aegypti</name>
    <dbReference type="NCBI Taxonomy" id="7159"/>
    <lineage>
        <taxon>Eukaryota</taxon>
        <taxon>Metazoa</taxon>
        <taxon>Ecdysozoa</taxon>
        <taxon>Arthropoda</taxon>
        <taxon>Hexapoda</taxon>
        <taxon>Insecta</taxon>
        <taxon>Pterygota</taxon>
        <taxon>Neoptera</taxon>
        <taxon>Endopterygota</taxon>
        <taxon>Diptera</taxon>
        <taxon>Nematocera</taxon>
        <taxon>Culicoidea</taxon>
        <taxon>Culicidae</taxon>
        <taxon>Culicinae</taxon>
        <taxon>Aedini</taxon>
        <taxon>Aedes</taxon>
        <taxon>Stegomyia</taxon>
    </lineage>
</organism>
<proteinExistence type="inferred from homology"/>
<dbReference type="SMART" id="SM01381">
    <property type="entry name" value="7TM_GPCR_Srsx"/>
    <property type="match status" value="1"/>
</dbReference>
<keyword evidence="4 11" id="KW-0812">Transmembrane</keyword>
<dbReference type="CDD" id="cd15063">
    <property type="entry name" value="7tmA_Octopamine_R"/>
    <property type="match status" value="1"/>
</dbReference>
<evidence type="ECO:0000256" key="10">
    <source>
        <dbReference type="ARBA" id="ARBA00023224"/>
    </source>
</evidence>
<dbReference type="PROSITE" id="PS00237">
    <property type="entry name" value="G_PROTEIN_RECEP_F1_1"/>
    <property type="match status" value="1"/>
</dbReference>
<evidence type="ECO:0000256" key="1">
    <source>
        <dbReference type="ARBA" id="ARBA00004651"/>
    </source>
</evidence>
<dbReference type="PANTHER" id="PTHR24248:SF174">
    <property type="entry name" value="TYRAMINE_OCTOPAMINE RECEPTOR"/>
    <property type="match status" value="1"/>
</dbReference>
<gene>
    <name evidence="15" type="primary">5563924</name>
</gene>
<evidence type="ECO:0000259" key="14">
    <source>
        <dbReference type="PROSITE" id="PS50262"/>
    </source>
</evidence>
<evidence type="ECO:0000256" key="3">
    <source>
        <dbReference type="ARBA" id="ARBA00022475"/>
    </source>
</evidence>
<dbReference type="Gene3D" id="1.20.1070.10">
    <property type="entry name" value="Rhodopsin 7-helix transmembrane proteins"/>
    <property type="match status" value="2"/>
</dbReference>
<evidence type="ECO:0000256" key="12">
    <source>
        <dbReference type="SAM" id="MobiDB-lite"/>
    </source>
</evidence>
<feature type="compositionally biased region" description="Low complexity" evidence="12">
    <location>
        <begin position="342"/>
        <end position="354"/>
    </location>
</feature>
<feature type="compositionally biased region" description="Polar residues" evidence="12">
    <location>
        <begin position="355"/>
        <end position="388"/>
    </location>
</feature>
<keyword evidence="7 13" id="KW-0472">Membrane</keyword>
<evidence type="ECO:0000256" key="2">
    <source>
        <dbReference type="ARBA" id="ARBA00010663"/>
    </source>
</evidence>
<keyword evidence="5 13" id="KW-1133">Transmembrane helix</keyword>
<dbReference type="InterPro" id="IPR017452">
    <property type="entry name" value="GPCR_Rhodpsn_7TM"/>
</dbReference>
<feature type="transmembrane region" description="Helical" evidence="13">
    <location>
        <begin position="488"/>
        <end position="510"/>
    </location>
</feature>
<feature type="transmembrane region" description="Helical" evidence="13">
    <location>
        <begin position="254"/>
        <end position="275"/>
    </location>
</feature>
<dbReference type="Proteomes" id="UP000008820">
    <property type="component" value="Chromosome 1"/>
</dbReference>
<keyword evidence="16" id="KW-1185">Reference proteome</keyword>
<keyword evidence="9" id="KW-0325">Glycoprotein</keyword>
<protein>
    <recommendedName>
        <fullName evidence="14">G-protein coupled receptors family 1 profile domain-containing protein</fullName>
    </recommendedName>
</protein>
<evidence type="ECO:0000256" key="4">
    <source>
        <dbReference type="ARBA" id="ARBA00022692"/>
    </source>
</evidence>
<keyword evidence="8 11" id="KW-0675">Receptor</keyword>
<name>A0A6I8TZ69_AEDAE</name>
<evidence type="ECO:0000256" key="6">
    <source>
        <dbReference type="ARBA" id="ARBA00023040"/>
    </source>
</evidence>
<accession>A0A6I8TZ69</accession>
<evidence type="ECO:0000256" key="11">
    <source>
        <dbReference type="RuleBase" id="RU000688"/>
    </source>
</evidence>
<keyword evidence="10 11" id="KW-0807">Transducer</keyword>
<feature type="transmembrane region" description="Helical" evidence="13">
    <location>
        <begin position="21"/>
        <end position="45"/>
    </location>
</feature>
<feature type="transmembrane region" description="Helical" evidence="13">
    <location>
        <begin position="96"/>
        <end position="116"/>
    </location>
</feature>
<evidence type="ECO:0000313" key="15">
    <source>
        <dbReference type="EnsemblMetazoa" id="AAEL021100-PB"/>
    </source>
</evidence>